<sequence length="79" mass="8649">MPVGLHRLMMQIQVPRISILHVVDPAEHSRVSGHSKGSKVNATIKAKLAYSYIPCTDASWPASFDDADSGTPDQHPARR</sequence>
<reference evidence="1" key="1">
    <citation type="submission" date="2023-08" db="EMBL/GenBank/DDBJ databases">
        <title>A de novo genome assembly of Solanum verrucosum Schlechtendal, a Mexican diploid species geographically isolated from the other diploid A-genome species in potato relatives.</title>
        <authorList>
            <person name="Hosaka K."/>
        </authorList>
    </citation>
    <scope>NUCLEOTIDE SEQUENCE</scope>
    <source>
        <tissue evidence="1">Young leaves</tissue>
    </source>
</reference>
<evidence type="ECO:0000313" key="1">
    <source>
        <dbReference type="EMBL" id="WMV49536.1"/>
    </source>
</evidence>
<keyword evidence="2" id="KW-1185">Reference proteome</keyword>
<name>A0AAF0UQB9_SOLVR</name>
<proteinExistence type="predicted"/>
<dbReference type="EMBL" id="CP133621">
    <property type="protein sequence ID" value="WMV49536.1"/>
    <property type="molecule type" value="Genomic_DNA"/>
</dbReference>
<accession>A0AAF0UQB9</accession>
<organism evidence="1 2">
    <name type="scientific">Solanum verrucosum</name>
    <dbReference type="NCBI Taxonomy" id="315347"/>
    <lineage>
        <taxon>Eukaryota</taxon>
        <taxon>Viridiplantae</taxon>
        <taxon>Streptophyta</taxon>
        <taxon>Embryophyta</taxon>
        <taxon>Tracheophyta</taxon>
        <taxon>Spermatophyta</taxon>
        <taxon>Magnoliopsida</taxon>
        <taxon>eudicotyledons</taxon>
        <taxon>Gunneridae</taxon>
        <taxon>Pentapetalae</taxon>
        <taxon>asterids</taxon>
        <taxon>lamiids</taxon>
        <taxon>Solanales</taxon>
        <taxon>Solanaceae</taxon>
        <taxon>Solanoideae</taxon>
        <taxon>Solaneae</taxon>
        <taxon>Solanum</taxon>
    </lineage>
</organism>
<evidence type="ECO:0000313" key="2">
    <source>
        <dbReference type="Proteomes" id="UP001234989"/>
    </source>
</evidence>
<dbReference type="AlphaFoldDB" id="A0AAF0UQB9"/>
<evidence type="ECO:0008006" key="3">
    <source>
        <dbReference type="Google" id="ProtNLM"/>
    </source>
</evidence>
<gene>
    <name evidence="1" type="ORF">MTR67_042921</name>
</gene>
<protein>
    <recommendedName>
        <fullName evidence="3">Late blight resistance protein</fullName>
    </recommendedName>
</protein>
<dbReference type="Proteomes" id="UP001234989">
    <property type="component" value="Chromosome 10"/>
</dbReference>